<gene>
    <name evidence="9" type="primary">CSAD</name>
</gene>
<dbReference type="Ensembl" id="ENSLACT00000019124.1">
    <property type="protein sequence ID" value="ENSLACP00000018991.1"/>
    <property type="gene ID" value="ENSLACG00000016708.1"/>
</dbReference>
<dbReference type="GO" id="GO:0030170">
    <property type="term" value="F:pyridoxal phosphate binding"/>
    <property type="evidence" value="ECO:0007669"/>
    <property type="project" value="InterPro"/>
</dbReference>
<evidence type="ECO:0000256" key="1">
    <source>
        <dbReference type="ARBA" id="ARBA00001933"/>
    </source>
</evidence>
<dbReference type="CDD" id="cd06450">
    <property type="entry name" value="DOPA_deC_like"/>
    <property type="match status" value="1"/>
</dbReference>
<dbReference type="InterPro" id="IPR002129">
    <property type="entry name" value="PyrdxlP-dep_de-COase"/>
</dbReference>
<dbReference type="GeneTree" id="ENSGT00940000158391"/>
<organism evidence="9 10">
    <name type="scientific">Latimeria chalumnae</name>
    <name type="common">Coelacanth</name>
    <dbReference type="NCBI Taxonomy" id="7897"/>
    <lineage>
        <taxon>Eukaryota</taxon>
        <taxon>Metazoa</taxon>
        <taxon>Chordata</taxon>
        <taxon>Craniata</taxon>
        <taxon>Vertebrata</taxon>
        <taxon>Euteleostomi</taxon>
        <taxon>Coelacanthiformes</taxon>
        <taxon>Coelacanthidae</taxon>
        <taxon>Latimeria</taxon>
    </lineage>
</organism>
<proteinExistence type="inferred from homology"/>
<sequence>RVSPNMFWQDNHAGEKFVEDAFQVILEEAIRKGMDVNEIQVCEWKEPSELREILDLELTEEGEPPEKLLGRCRDVIRYSVKTSHPRFFNQLFAGLDHHSLVGRFITEAMNESQYTYEIAPVFVLMEEVILKKLRELVGWKTGDGIFCPGGSISNMYGMNLARYHLYPDVKQKGLWGIPRLVMFTSEEGHYSVSKSAALLGIGTDNIYKVKADAKGKMIPEELKKQIEHAKSQGAVPFFVCATSGTTVLGAFDPLNEIADLCEKHQLWFHVDAAWGGGVLLSRKRRHLLSGIERADSVAWNPHKLMMAGLQCSAFLMKDDSGLLKKCHSASATYLFQQDKFYDLRYDTGDKSIQCGRKVDCLKLWLMWKALGTRGLEERVDQAFSNTSYLVNEMKKRKGFQLFLEPEFVNLCFWYIPPSLQGQEMNEDFQKKLNKVAPVIKERMVKKGTMMVGYQPHGKHVNFFRQVILNPRTSKEDLDFFLDEIERLGEDL</sequence>
<evidence type="ECO:0000256" key="3">
    <source>
        <dbReference type="ARBA" id="ARBA00011738"/>
    </source>
</evidence>
<dbReference type="PANTHER" id="PTHR45677:SF8">
    <property type="entry name" value="CYSTEINE SULFINIC ACID DECARBOXYLASE"/>
    <property type="match status" value="1"/>
</dbReference>
<dbReference type="GO" id="GO:0042412">
    <property type="term" value="P:taurine biosynthetic process"/>
    <property type="evidence" value="ECO:0007669"/>
    <property type="project" value="TreeGrafter"/>
</dbReference>
<name>H3BAS0_LATCH</name>
<dbReference type="InterPro" id="IPR015424">
    <property type="entry name" value="PyrdxlP-dep_Trfase"/>
</dbReference>
<evidence type="ECO:0000256" key="7">
    <source>
        <dbReference type="PIRSR" id="PIRSR602129-50"/>
    </source>
</evidence>
<dbReference type="OMA" id="ACASTYM"/>
<dbReference type="InterPro" id="IPR021115">
    <property type="entry name" value="Pyridoxal-P_BS"/>
</dbReference>
<dbReference type="Pfam" id="PF00282">
    <property type="entry name" value="Pyridoxal_deC"/>
    <property type="match status" value="1"/>
</dbReference>
<reference evidence="9" key="2">
    <citation type="submission" date="2025-08" db="UniProtKB">
        <authorList>
            <consortium name="Ensembl"/>
        </authorList>
    </citation>
    <scope>IDENTIFICATION</scope>
</reference>
<keyword evidence="5 7" id="KW-0663">Pyridoxal phosphate</keyword>
<evidence type="ECO:0000256" key="6">
    <source>
        <dbReference type="ARBA" id="ARBA00023239"/>
    </source>
</evidence>
<reference evidence="9" key="3">
    <citation type="submission" date="2025-09" db="UniProtKB">
        <authorList>
            <consortium name="Ensembl"/>
        </authorList>
    </citation>
    <scope>IDENTIFICATION</scope>
</reference>
<keyword evidence="10" id="KW-1185">Reference proteome</keyword>
<dbReference type="PROSITE" id="PS00392">
    <property type="entry name" value="DDC_GAD_HDC_YDC"/>
    <property type="match status" value="1"/>
</dbReference>
<comment type="similarity">
    <text evidence="2 8">Belongs to the group II decarboxylase family.</text>
</comment>
<dbReference type="AlphaFoldDB" id="H3BAS0"/>
<dbReference type="Bgee" id="ENSLACG00000016708">
    <property type="expression patterns" value="Expressed in pectoral fin and 1 other cell type or tissue"/>
</dbReference>
<dbReference type="FunFam" id="3.40.640.10:FF:000016">
    <property type="entry name" value="Glutamate decarboxylase like 1"/>
    <property type="match status" value="1"/>
</dbReference>
<dbReference type="GO" id="GO:0019752">
    <property type="term" value="P:carboxylic acid metabolic process"/>
    <property type="evidence" value="ECO:0007669"/>
    <property type="project" value="InterPro"/>
</dbReference>
<evidence type="ECO:0000256" key="8">
    <source>
        <dbReference type="RuleBase" id="RU000382"/>
    </source>
</evidence>
<keyword evidence="6 8" id="KW-0456">Lyase</keyword>
<dbReference type="PANTHER" id="PTHR45677">
    <property type="entry name" value="GLUTAMATE DECARBOXYLASE-RELATED"/>
    <property type="match status" value="1"/>
</dbReference>
<dbReference type="SUPFAM" id="SSF53383">
    <property type="entry name" value="PLP-dependent transferases"/>
    <property type="match status" value="1"/>
</dbReference>
<dbReference type="InParanoid" id="H3BAS0"/>
<comment type="cofactor">
    <cofactor evidence="1 7 8">
        <name>pyridoxal 5'-phosphate</name>
        <dbReference type="ChEBI" id="CHEBI:597326"/>
    </cofactor>
</comment>
<evidence type="ECO:0000256" key="5">
    <source>
        <dbReference type="ARBA" id="ARBA00022898"/>
    </source>
</evidence>
<dbReference type="EMBL" id="AFYH01001267">
    <property type="status" value="NOT_ANNOTATED_CDS"/>
    <property type="molecule type" value="Genomic_DNA"/>
</dbReference>
<dbReference type="eggNOG" id="KOG0629">
    <property type="taxonomic scope" value="Eukaryota"/>
</dbReference>
<dbReference type="STRING" id="7897.ENSLACP00000018991"/>
<dbReference type="InterPro" id="IPR015421">
    <property type="entry name" value="PyrdxlP-dep_Trfase_major"/>
</dbReference>
<evidence type="ECO:0000256" key="2">
    <source>
        <dbReference type="ARBA" id="ARBA00009533"/>
    </source>
</evidence>
<reference evidence="10" key="1">
    <citation type="submission" date="2011-08" db="EMBL/GenBank/DDBJ databases">
        <title>The draft genome of Latimeria chalumnae.</title>
        <authorList>
            <person name="Di Palma F."/>
            <person name="Alfoldi J."/>
            <person name="Johnson J."/>
            <person name="Berlin A."/>
            <person name="Gnerre S."/>
            <person name="Jaffe D."/>
            <person name="MacCallum I."/>
            <person name="Young S."/>
            <person name="Walker B.J."/>
            <person name="Lander E."/>
            <person name="Lindblad-Toh K."/>
        </authorList>
    </citation>
    <scope>NUCLEOTIDE SEQUENCE [LARGE SCALE GENOMIC DNA]</scope>
    <source>
        <strain evidence="10">Wild caught</strain>
    </source>
</reference>
<feature type="modified residue" description="N6-(pyridoxal phosphate)lysine" evidence="7">
    <location>
        <position position="303"/>
    </location>
</feature>
<evidence type="ECO:0000256" key="4">
    <source>
        <dbReference type="ARBA" id="ARBA00022793"/>
    </source>
</evidence>
<keyword evidence="4" id="KW-0210">Decarboxylase</keyword>
<accession>H3BAS0</accession>
<dbReference type="Gene3D" id="3.90.1150.170">
    <property type="match status" value="1"/>
</dbReference>
<dbReference type="Proteomes" id="UP000008672">
    <property type="component" value="Unassembled WGS sequence"/>
</dbReference>
<dbReference type="Gene3D" id="3.40.640.10">
    <property type="entry name" value="Type I PLP-dependent aspartate aminotransferase-like (Major domain)"/>
    <property type="match status" value="1"/>
</dbReference>
<evidence type="ECO:0000313" key="10">
    <source>
        <dbReference type="Proteomes" id="UP000008672"/>
    </source>
</evidence>
<dbReference type="GO" id="GO:0005737">
    <property type="term" value="C:cytoplasm"/>
    <property type="evidence" value="ECO:0007669"/>
    <property type="project" value="TreeGrafter"/>
</dbReference>
<evidence type="ECO:0000313" key="9">
    <source>
        <dbReference type="Ensembl" id="ENSLACP00000018991.1"/>
    </source>
</evidence>
<dbReference type="HOGENOM" id="CLU_011856_0_0_1"/>
<dbReference type="GO" id="GO:0004782">
    <property type="term" value="F:sulfinoalanine decarboxylase activity"/>
    <property type="evidence" value="ECO:0007669"/>
    <property type="project" value="TreeGrafter"/>
</dbReference>
<comment type="subunit">
    <text evidence="3">Homodimer.</text>
</comment>
<protein>
    <submittedName>
        <fullName evidence="9">Cysteine sulfinic acid decarboxylase</fullName>
    </submittedName>
</protein>
<dbReference type="EMBL" id="AFYH01001268">
    <property type="status" value="NOT_ANNOTATED_CDS"/>
    <property type="molecule type" value="Genomic_DNA"/>
</dbReference>